<dbReference type="EMBL" id="KZ994535">
    <property type="protein sequence ID" value="RKO92690.1"/>
    <property type="molecule type" value="Genomic_DNA"/>
</dbReference>
<name>A0A4P9WNA3_9FUNG</name>
<reference evidence="2" key="1">
    <citation type="journal article" date="2018" name="Nat. Microbiol.">
        <title>Leveraging single-cell genomics to expand the fungal tree of life.</title>
        <authorList>
            <person name="Ahrendt S.R."/>
            <person name="Quandt C.A."/>
            <person name="Ciobanu D."/>
            <person name="Clum A."/>
            <person name="Salamov A."/>
            <person name="Andreopoulos B."/>
            <person name="Cheng J.F."/>
            <person name="Woyke T."/>
            <person name="Pelin A."/>
            <person name="Henrissat B."/>
            <person name="Reynolds N.K."/>
            <person name="Benny G.L."/>
            <person name="Smith M.E."/>
            <person name="James T.Y."/>
            <person name="Grigoriev I.V."/>
        </authorList>
    </citation>
    <scope>NUCLEOTIDE SEQUENCE [LARGE SCALE GENOMIC DNA]</scope>
</reference>
<sequence length="295" mass="32925">MGHFSGGVSADLPRAELELSTTITTLVLDHDAKLFLFDLKNQASEKVTIFTRTPPHPYSLLALIALPFPLPLPIFGPSVTVSDCTSKPRSAGTLRLHVHIMFNGHVPFHGGDVRRFRDEPLGKSDYLGALELGARLIHDIGTPINDGSELETVDVMMVELDGEISTIDEHIRAVPDHHFAHVQSLADVFVRGADFVDDELAVLVYTAAETSKNLTGEPDGREVASVQCECRQLETGEDLGQKRKRARNMFKVTEYKEETTRRNSPRYHTSQHDALPSLMYLEMLRLTATGWWRLN</sequence>
<organism evidence="1 2">
    <name type="scientific">Blyttiomyces helicus</name>
    <dbReference type="NCBI Taxonomy" id="388810"/>
    <lineage>
        <taxon>Eukaryota</taxon>
        <taxon>Fungi</taxon>
        <taxon>Fungi incertae sedis</taxon>
        <taxon>Chytridiomycota</taxon>
        <taxon>Chytridiomycota incertae sedis</taxon>
        <taxon>Chytridiomycetes</taxon>
        <taxon>Chytridiomycetes incertae sedis</taxon>
        <taxon>Blyttiomyces</taxon>
    </lineage>
</organism>
<keyword evidence="2" id="KW-1185">Reference proteome</keyword>
<evidence type="ECO:0000313" key="1">
    <source>
        <dbReference type="EMBL" id="RKO92690.1"/>
    </source>
</evidence>
<protein>
    <submittedName>
        <fullName evidence="1">Uncharacterized protein</fullName>
    </submittedName>
</protein>
<proteinExistence type="predicted"/>
<gene>
    <name evidence="1" type="ORF">BDK51DRAFT_50629</name>
</gene>
<accession>A0A4P9WNA3</accession>
<dbReference type="Proteomes" id="UP000269721">
    <property type="component" value="Unassembled WGS sequence"/>
</dbReference>
<evidence type="ECO:0000313" key="2">
    <source>
        <dbReference type="Proteomes" id="UP000269721"/>
    </source>
</evidence>
<dbReference type="AlphaFoldDB" id="A0A4P9WNA3"/>